<evidence type="ECO:0000256" key="14">
    <source>
        <dbReference type="SAM" id="Coils"/>
    </source>
</evidence>
<dbReference type="InterPro" id="IPR028941">
    <property type="entry name" value="WHIM2_dom"/>
</dbReference>
<comment type="caution">
    <text evidence="18">The sequence shown here is derived from an EMBL/GenBank/DDBJ whole genome shotgun (WGS) entry which is preliminary data.</text>
</comment>
<keyword evidence="8 14" id="KW-0175">Coiled coil</keyword>
<evidence type="ECO:0000259" key="17">
    <source>
        <dbReference type="PROSITE" id="PS51136"/>
    </source>
</evidence>
<feature type="coiled-coil region" evidence="14">
    <location>
        <begin position="749"/>
        <end position="783"/>
    </location>
</feature>
<keyword evidence="9" id="KW-0496">Mitochondrion</keyword>
<evidence type="ECO:0000256" key="15">
    <source>
        <dbReference type="SAM" id="MobiDB-lite"/>
    </source>
</evidence>
<evidence type="ECO:0000256" key="1">
    <source>
        <dbReference type="ARBA" id="ARBA00004123"/>
    </source>
</evidence>
<gene>
    <name evidence="18" type="ORF">CNMCM7691_007215</name>
</gene>
<feature type="compositionally biased region" description="Acidic residues" evidence="15">
    <location>
        <begin position="589"/>
        <end position="607"/>
    </location>
</feature>
<feature type="region of interest" description="Disordered" evidence="15">
    <location>
        <begin position="472"/>
        <end position="503"/>
    </location>
</feature>
<feature type="repeat" description="Solcar" evidence="12">
    <location>
        <begin position="1209"/>
        <end position="1300"/>
    </location>
</feature>
<dbReference type="Pfam" id="PF15613">
    <property type="entry name" value="WSD"/>
    <property type="match status" value="1"/>
</dbReference>
<feature type="region of interest" description="Disordered" evidence="15">
    <location>
        <begin position="423"/>
        <end position="447"/>
    </location>
</feature>
<keyword evidence="7" id="KW-1133">Transmembrane helix</keyword>
<keyword evidence="19" id="KW-1185">Reference proteome</keyword>
<keyword evidence="11 13" id="KW-0539">Nucleus</keyword>
<feature type="compositionally biased region" description="Acidic residues" evidence="15">
    <location>
        <begin position="814"/>
        <end position="826"/>
    </location>
</feature>
<dbReference type="PRINTS" id="PR00926">
    <property type="entry name" value="MITOCARRIER"/>
</dbReference>
<keyword evidence="10 12" id="KW-0472">Membrane</keyword>
<dbReference type="GO" id="GO:0005634">
    <property type="term" value="C:nucleus"/>
    <property type="evidence" value="ECO:0007669"/>
    <property type="project" value="UniProtKB-SubCell"/>
</dbReference>
<sequence>MILKCDGARFCRRFFWSREPPLLSPALQLFFFLLLVPPPLLSSRLRVFSSFRATFVPRTPLSLFSIPSFFDATREPTPSCLVAIFRSVRKRPAGIEDASILRAELLFSRIMVLFKRKPVQYLPRPVWVIPETNEVFTNYEPYLQRMDFYKQKRFICEITGHSGLTFFEALRSEMEESREVNSAFPDALKEPILRRIQFSTVSRVDNLVDEIYEVSNRRVADDVHLDLPSFRPADNWQEFKQDFYPGEPVLILLEDNTRLHGMIRDKANFAEQRYPDGTLKAPAYATYLVKVLDRPNEEALLDQDHITRDRKTFTKQMLRAFIKNNVTRESWNGAPWLVKPSIAEEYKIPTDVPKNLQYGARVAEKKAQKKADQEGFFGFFSSQQLPELKPAAKGQKNKISPQDLARSKEAQYLEYQRSLNGNPTFVVSHKTPSAPSRPLKLQEEKKPHPVPTVIVKAEPPKPPTPPPIKYPIEDLEIPPDREKKKQRPPLKFLAADENDDPDDEELLHDEIDMQSVGLLLETWNTLNVYCEVFQLDSFTFDDFLQAMRFSSDEVECELFVEIHCAVLKKLVNAENDDEGAVQVSLPDLPDVESDDSEAEEEDEEEEKEPSPEPEPVVTRMTTRSSLAKAEAENLKAQANRSRANSEDIKVHRAAEVFGDYGWIERLRKRDFRHGGWQMVMVGLLHQLSARPRMEKVCNDILKHLAPLDAEPTQETVQSQYATLDVNLRAQALQIICMLSLETKAIRNYLEECSNQMTEFRKEKIEYQRARKVALEELRRLHQERKALQPEQEKSPSPVPELEALEDSKMSGADGDSEQVMDTEDDDAPRQRSLRGGLDRILERKRKQEEERERKEQLAKQPKGSKQYQRVLKKIDDQKATVEKLEKKIEVVDNDLREADCPRTRCLGKDRFCNRYWWFERNAMPYGGMPNSSTAEAHYANGRLWVQGPDEMERVGFIDVPDDQRKQYQKEFHTTPAERKKNEEGPTRLSAAHEWGYYDDPDAIDKLIDWLDSRGNRESRLRKELQLQRDHIAKYMKCRKEYLEQTAERAESEELQTKRMTTRNKTYVDDDKHRCLKWRNTTALSENGHLHVDASRPSKRAKRVTDEPKEVKATNRQGRLLTRQAFPDHGRLDQSLAVSSSGQHHLKTETSPQDRYHMEQAAQSRPSRQTVASDIDSAAYANHHVDTRSSASVKQNGRLGSKELNKRSLDYVLRSGLAGGLAGCAAKTVVAPLDRVKILFQASNPQFAKYTGSWFGLVSAVKDIHQHEGARGLFKGHSVTLLRIFPYAAIKFLAYEQIRAVFIPSRDKETPFRRLMSGSLAGVTSVFFTYPLELIRVRLAFETKKSARSSLAGTFRQIYNERGSLPSAPSELTAAKGTAGSVTAAAENVSSAVTKVVPRYGLANFYRGFTPTMLGMLPYAGVSFLTHDTVGDWLRSPPIARYTTIPGSDRSSYSQSQKGSQRPQLTAAAELLSGAIAGLVAQTCSYPLEVVRRRMQVGGAVGDGRRLGLVETAGKVWLEKGLRGFFVGLTIGYLKVLPMSATAFFTYERLKWSLGI</sequence>
<dbReference type="PROSITE" id="PS50827">
    <property type="entry name" value="DDT"/>
    <property type="match status" value="1"/>
</dbReference>
<dbReference type="InterPro" id="IPR013136">
    <property type="entry name" value="WSTF_Acf1_Cbp146"/>
</dbReference>
<evidence type="ECO:0000256" key="5">
    <source>
        <dbReference type="ARBA" id="ARBA00022737"/>
    </source>
</evidence>
<feature type="compositionally biased region" description="Basic and acidic residues" evidence="15">
    <location>
        <begin position="836"/>
        <end position="857"/>
    </location>
</feature>
<evidence type="ECO:0000256" key="11">
    <source>
        <dbReference type="ARBA" id="ARBA00023242"/>
    </source>
</evidence>
<evidence type="ECO:0000313" key="19">
    <source>
        <dbReference type="Proteomes" id="UP000641853"/>
    </source>
</evidence>
<dbReference type="InterPro" id="IPR018501">
    <property type="entry name" value="DDT_dom"/>
</dbReference>
<organism evidence="18 19">
    <name type="scientific">Aspergillus felis</name>
    <dbReference type="NCBI Taxonomy" id="1287682"/>
    <lineage>
        <taxon>Eukaryota</taxon>
        <taxon>Fungi</taxon>
        <taxon>Dikarya</taxon>
        <taxon>Ascomycota</taxon>
        <taxon>Pezizomycotina</taxon>
        <taxon>Eurotiomycetes</taxon>
        <taxon>Eurotiomycetidae</taxon>
        <taxon>Eurotiales</taxon>
        <taxon>Aspergillaceae</taxon>
        <taxon>Aspergillus</taxon>
        <taxon>Aspergillus subgen. Fumigati</taxon>
    </lineage>
</organism>
<keyword evidence="3" id="KW-0813">Transport</keyword>
<dbReference type="InterPro" id="IPR028942">
    <property type="entry name" value="WHIM1_dom"/>
</dbReference>
<dbReference type="EMBL" id="JACBAG010001879">
    <property type="protein sequence ID" value="KAF7178516.1"/>
    <property type="molecule type" value="Genomic_DNA"/>
</dbReference>
<dbReference type="Pfam" id="PF02791">
    <property type="entry name" value="DDT"/>
    <property type="match status" value="1"/>
</dbReference>
<feature type="region of interest" description="Disordered" evidence="15">
    <location>
        <begin position="578"/>
        <end position="645"/>
    </location>
</feature>
<dbReference type="PROSITE" id="PS50920">
    <property type="entry name" value="SOLCAR"/>
    <property type="match status" value="3"/>
</dbReference>
<comment type="subcellular location">
    <subcellularLocation>
        <location evidence="2">Mitochondrion inner membrane</location>
        <topology evidence="2">Multi-pass membrane protein</topology>
    </subcellularLocation>
    <subcellularLocation>
        <location evidence="1 13">Nucleus</location>
    </subcellularLocation>
</comment>
<feature type="compositionally biased region" description="Basic and acidic residues" evidence="15">
    <location>
        <begin position="1145"/>
        <end position="1157"/>
    </location>
</feature>
<dbReference type="Pfam" id="PF15612">
    <property type="entry name" value="WHIM1"/>
    <property type="match status" value="1"/>
</dbReference>
<dbReference type="GO" id="GO:0031509">
    <property type="term" value="P:subtelomeric heterochromatin formation"/>
    <property type="evidence" value="ECO:0007669"/>
    <property type="project" value="TreeGrafter"/>
</dbReference>
<dbReference type="Pfam" id="PF10537">
    <property type="entry name" value="WAC_Acf1_DNA_bd"/>
    <property type="match status" value="1"/>
</dbReference>
<feature type="repeat" description="Solcar" evidence="12">
    <location>
        <begin position="1464"/>
        <end position="1552"/>
    </location>
</feature>
<dbReference type="InterPro" id="IPR002067">
    <property type="entry name" value="MCP"/>
</dbReference>
<evidence type="ECO:0000256" key="8">
    <source>
        <dbReference type="ARBA" id="ARBA00023054"/>
    </source>
</evidence>
<feature type="region of interest" description="Disordered" evidence="15">
    <location>
        <begin position="1090"/>
        <end position="1168"/>
    </location>
</feature>
<evidence type="ECO:0000256" key="2">
    <source>
        <dbReference type="ARBA" id="ARBA00004448"/>
    </source>
</evidence>
<dbReference type="Pfam" id="PF00153">
    <property type="entry name" value="Mito_carr"/>
    <property type="match status" value="4"/>
</dbReference>
<dbReference type="GO" id="GO:0005743">
    <property type="term" value="C:mitochondrial inner membrane"/>
    <property type="evidence" value="ECO:0007669"/>
    <property type="project" value="UniProtKB-SubCell"/>
</dbReference>
<evidence type="ECO:0000256" key="12">
    <source>
        <dbReference type="PROSITE-ProRule" id="PRU00282"/>
    </source>
</evidence>
<dbReference type="InterPro" id="IPR018108">
    <property type="entry name" value="MCP_transmembrane"/>
</dbReference>
<dbReference type="SUPFAM" id="SSF103506">
    <property type="entry name" value="Mitochondrial carrier"/>
    <property type="match status" value="1"/>
</dbReference>
<evidence type="ECO:0000256" key="4">
    <source>
        <dbReference type="ARBA" id="ARBA00022692"/>
    </source>
</evidence>
<evidence type="ECO:0000256" key="3">
    <source>
        <dbReference type="ARBA" id="ARBA00022448"/>
    </source>
</evidence>
<evidence type="ECO:0000256" key="6">
    <source>
        <dbReference type="ARBA" id="ARBA00022792"/>
    </source>
</evidence>
<evidence type="ECO:0000259" key="16">
    <source>
        <dbReference type="PROSITE" id="PS50827"/>
    </source>
</evidence>
<feature type="compositionally biased region" description="Basic and acidic residues" evidence="15">
    <location>
        <begin position="1102"/>
        <end position="1112"/>
    </location>
</feature>
<keyword evidence="6" id="KW-0999">Mitochondrion inner membrane</keyword>
<feature type="repeat" description="Solcar" evidence="12">
    <location>
        <begin position="1308"/>
        <end position="1432"/>
    </location>
</feature>
<dbReference type="GO" id="GO:0000785">
    <property type="term" value="C:chromatin"/>
    <property type="evidence" value="ECO:0007669"/>
    <property type="project" value="UniProtKB-ARBA"/>
</dbReference>
<dbReference type="GO" id="GO:0055085">
    <property type="term" value="P:transmembrane transport"/>
    <property type="evidence" value="ECO:0007669"/>
    <property type="project" value="InterPro"/>
</dbReference>
<reference evidence="18" key="1">
    <citation type="submission" date="2020-06" db="EMBL/GenBank/DDBJ databases">
        <title>Draft genome sequences of strains closely related to Aspergillus parafelis and Aspergillus hiratsukae.</title>
        <authorList>
            <person name="Dos Santos R.A.C."/>
            <person name="Rivero-Menendez O."/>
            <person name="Steenwyk J.L."/>
            <person name="Mead M.E."/>
            <person name="Goldman G.H."/>
            <person name="Alastruey-Izquierdo A."/>
            <person name="Rokas A."/>
        </authorList>
    </citation>
    <scope>NUCLEOTIDE SEQUENCE</scope>
    <source>
        <strain evidence="18">CNM-CM7691</strain>
    </source>
</reference>
<evidence type="ECO:0000256" key="7">
    <source>
        <dbReference type="ARBA" id="ARBA00022989"/>
    </source>
</evidence>
<name>A0A8H6QR12_9EURO</name>
<feature type="domain" description="DDT" evidence="16">
    <location>
        <begin position="513"/>
        <end position="576"/>
    </location>
</feature>
<dbReference type="InterPro" id="IPR023395">
    <property type="entry name" value="MCP_dom_sf"/>
</dbReference>
<feature type="compositionally biased region" description="Polar residues" evidence="15">
    <location>
        <begin position="423"/>
        <end position="434"/>
    </location>
</feature>
<protein>
    <recommendedName>
        <fullName evidence="20">Mitochondrial thiamine pyrophosphate carrier 1</fullName>
    </recommendedName>
</protein>
<dbReference type="PANTHER" id="PTHR32075:SF6">
    <property type="entry name" value="ISWI CHROMATIN-REMODELING COMPLEX SUBUNIT YPL216W-RELATED"/>
    <property type="match status" value="1"/>
</dbReference>
<feature type="region of interest" description="Disordered" evidence="15">
    <location>
        <begin position="805"/>
        <end position="869"/>
    </location>
</feature>
<keyword evidence="5" id="KW-0677">Repeat</keyword>
<dbReference type="GO" id="GO:0000781">
    <property type="term" value="C:chromosome, telomeric region"/>
    <property type="evidence" value="ECO:0007669"/>
    <property type="project" value="GOC"/>
</dbReference>
<dbReference type="PANTHER" id="PTHR32075">
    <property type="entry name" value="ISWI CHROMATIN-REMODELING COMPLEX SUBUNIT YPL216W-RELATED"/>
    <property type="match status" value="1"/>
</dbReference>
<evidence type="ECO:0000313" key="18">
    <source>
        <dbReference type="EMBL" id="KAF7178516.1"/>
    </source>
</evidence>
<dbReference type="Proteomes" id="UP000641853">
    <property type="component" value="Unassembled WGS sequence"/>
</dbReference>
<dbReference type="Gene3D" id="1.50.40.10">
    <property type="entry name" value="Mitochondrial carrier domain"/>
    <property type="match status" value="1"/>
</dbReference>
<keyword evidence="4 12" id="KW-0812">Transmembrane</keyword>
<feature type="compositionally biased region" description="Polar residues" evidence="15">
    <location>
        <begin position="1135"/>
        <end position="1144"/>
    </location>
</feature>
<accession>A0A8H6QR12</accession>
<proteinExistence type="predicted"/>
<evidence type="ECO:0000256" key="10">
    <source>
        <dbReference type="ARBA" id="ARBA00023136"/>
    </source>
</evidence>
<evidence type="ECO:0008006" key="20">
    <source>
        <dbReference type="Google" id="ProtNLM"/>
    </source>
</evidence>
<dbReference type="PROSITE" id="PS51136">
    <property type="entry name" value="WAC"/>
    <property type="match status" value="1"/>
</dbReference>
<evidence type="ECO:0000256" key="9">
    <source>
        <dbReference type="ARBA" id="ARBA00023128"/>
    </source>
</evidence>
<feature type="domain" description="WAC" evidence="17">
    <location>
        <begin position="124"/>
        <end position="235"/>
    </location>
</feature>
<evidence type="ECO:0000256" key="13">
    <source>
        <dbReference type="PROSITE-ProRule" id="PRU00475"/>
    </source>
</evidence>